<evidence type="ECO:0000313" key="5">
    <source>
        <dbReference type="EMBL" id="CAF4189516.1"/>
    </source>
</evidence>
<evidence type="ECO:0000259" key="1">
    <source>
        <dbReference type="PROSITE" id="PS50181"/>
    </source>
</evidence>
<dbReference type="EMBL" id="CAJOBR010000504">
    <property type="protein sequence ID" value="CAF4517126.1"/>
    <property type="molecule type" value="Genomic_DNA"/>
</dbReference>
<accession>A0A820AER3</accession>
<dbReference type="Proteomes" id="UP000663848">
    <property type="component" value="Unassembled WGS sequence"/>
</dbReference>
<dbReference type="Proteomes" id="UP000663873">
    <property type="component" value="Unassembled WGS sequence"/>
</dbReference>
<evidence type="ECO:0000313" key="6">
    <source>
        <dbReference type="EMBL" id="CAF4294260.1"/>
    </source>
</evidence>
<dbReference type="PROSITE" id="PS50181">
    <property type="entry name" value="FBOX"/>
    <property type="match status" value="1"/>
</dbReference>
<dbReference type="Proteomes" id="UP000663862">
    <property type="component" value="Unassembled WGS sequence"/>
</dbReference>
<organism evidence="5 8">
    <name type="scientific">Rotaria socialis</name>
    <dbReference type="NCBI Taxonomy" id="392032"/>
    <lineage>
        <taxon>Eukaryota</taxon>
        <taxon>Metazoa</taxon>
        <taxon>Spiralia</taxon>
        <taxon>Gnathifera</taxon>
        <taxon>Rotifera</taxon>
        <taxon>Eurotatoria</taxon>
        <taxon>Bdelloidea</taxon>
        <taxon>Philodinida</taxon>
        <taxon>Philodinidae</taxon>
        <taxon>Rotaria</taxon>
    </lineage>
</organism>
<dbReference type="EMBL" id="CAJNYU010004540">
    <property type="protein sequence ID" value="CAF3768602.1"/>
    <property type="molecule type" value="Genomic_DNA"/>
</dbReference>
<keyword evidence="8" id="KW-1185">Reference proteome</keyword>
<dbReference type="AlphaFoldDB" id="A0A820AER3"/>
<dbReference type="SUPFAM" id="SSF81383">
    <property type="entry name" value="F-box domain"/>
    <property type="match status" value="1"/>
</dbReference>
<evidence type="ECO:0000313" key="4">
    <source>
        <dbReference type="EMBL" id="CAF3768602.1"/>
    </source>
</evidence>
<gene>
    <name evidence="4" type="ORF">FME351_LOCUS31818</name>
    <name evidence="3" type="ORF">GRG538_LOCUS22614</name>
    <name evidence="7" type="ORF">QYT958_LOCUS5919</name>
    <name evidence="2" type="ORF">TIS948_LOCUS23068</name>
    <name evidence="6" type="ORF">TSG867_LOCUS5822</name>
    <name evidence="5" type="ORF">UJA718_LOCUS5839</name>
</gene>
<evidence type="ECO:0000313" key="3">
    <source>
        <dbReference type="EMBL" id="CAF3599586.1"/>
    </source>
</evidence>
<sequence>MNNSTVSILDLPDEVLLNIFKTLNNMDLLYSLFGINKRLDNMVCDINLTRSINLMMLPSNRVIDWRTSTIRDRIFMQLLPRIHNNVECLTVQGCFFLRVLLAGNYLNLRKLTLINLEFTMACHIFNGKLPYGSMSKK</sequence>
<dbReference type="OrthoDB" id="10051374at2759"/>
<comment type="caution">
    <text evidence="5">The sequence shown here is derived from an EMBL/GenBank/DDBJ whole genome shotgun (WGS) entry which is preliminary data.</text>
</comment>
<dbReference type="Gene3D" id="3.80.10.10">
    <property type="entry name" value="Ribonuclease Inhibitor"/>
    <property type="match status" value="1"/>
</dbReference>
<dbReference type="EMBL" id="CAJOBQ010000209">
    <property type="protein sequence ID" value="CAF4294260.1"/>
    <property type="molecule type" value="Genomic_DNA"/>
</dbReference>
<dbReference type="Pfam" id="PF00646">
    <property type="entry name" value="F-box"/>
    <property type="match status" value="1"/>
</dbReference>
<dbReference type="InterPro" id="IPR032675">
    <property type="entry name" value="LRR_dom_sf"/>
</dbReference>
<evidence type="ECO:0000313" key="8">
    <source>
        <dbReference type="Proteomes" id="UP000663873"/>
    </source>
</evidence>
<dbReference type="Proteomes" id="UP000663869">
    <property type="component" value="Unassembled WGS sequence"/>
</dbReference>
<dbReference type="EMBL" id="CAJNXB010003965">
    <property type="protein sequence ID" value="CAF3348686.1"/>
    <property type="molecule type" value="Genomic_DNA"/>
</dbReference>
<dbReference type="EMBL" id="CAJNYT010003779">
    <property type="protein sequence ID" value="CAF3599586.1"/>
    <property type="molecule type" value="Genomic_DNA"/>
</dbReference>
<name>A0A820AER3_9BILA</name>
<reference evidence="5" key="1">
    <citation type="submission" date="2021-02" db="EMBL/GenBank/DDBJ databases">
        <authorList>
            <person name="Nowell W R."/>
        </authorList>
    </citation>
    <scope>NUCLEOTIDE SEQUENCE</scope>
</reference>
<dbReference type="Proteomes" id="UP000663872">
    <property type="component" value="Unassembled WGS sequence"/>
</dbReference>
<dbReference type="InterPro" id="IPR001810">
    <property type="entry name" value="F-box_dom"/>
</dbReference>
<protein>
    <recommendedName>
        <fullName evidence="1">F-box domain-containing protein</fullName>
    </recommendedName>
</protein>
<dbReference type="InterPro" id="IPR036047">
    <property type="entry name" value="F-box-like_dom_sf"/>
</dbReference>
<evidence type="ECO:0000313" key="7">
    <source>
        <dbReference type="EMBL" id="CAF4517126.1"/>
    </source>
</evidence>
<evidence type="ECO:0000313" key="2">
    <source>
        <dbReference type="EMBL" id="CAF3348686.1"/>
    </source>
</evidence>
<dbReference type="Proteomes" id="UP000663825">
    <property type="component" value="Unassembled WGS sequence"/>
</dbReference>
<proteinExistence type="predicted"/>
<dbReference type="EMBL" id="CAJOBP010000524">
    <property type="protein sequence ID" value="CAF4189516.1"/>
    <property type="molecule type" value="Genomic_DNA"/>
</dbReference>
<feature type="domain" description="F-box" evidence="1">
    <location>
        <begin position="5"/>
        <end position="52"/>
    </location>
</feature>